<evidence type="ECO:0000256" key="2">
    <source>
        <dbReference type="ARBA" id="ARBA00004370"/>
    </source>
</evidence>
<feature type="domain" description="Response regulatory" evidence="10">
    <location>
        <begin position="605"/>
        <end position="721"/>
    </location>
</feature>
<dbReference type="InterPro" id="IPR003594">
    <property type="entry name" value="HATPase_dom"/>
</dbReference>
<dbReference type="RefSeq" id="WP_248341485.1">
    <property type="nucleotide sequence ID" value="NZ_AP025592.1"/>
</dbReference>
<dbReference type="PRINTS" id="PR00344">
    <property type="entry name" value="BCTRLSENSOR"/>
</dbReference>
<dbReference type="SMART" id="SM00388">
    <property type="entry name" value="HisKA"/>
    <property type="match status" value="1"/>
</dbReference>
<dbReference type="Pfam" id="PF00512">
    <property type="entry name" value="HisKA"/>
    <property type="match status" value="1"/>
</dbReference>
<evidence type="ECO:0000256" key="7">
    <source>
        <dbReference type="PROSITE-ProRule" id="PRU00169"/>
    </source>
</evidence>
<accession>A0ABM7XBU9</accession>
<feature type="coiled-coil region" evidence="8">
    <location>
        <begin position="329"/>
        <end position="359"/>
    </location>
</feature>
<feature type="modified residue" description="4-aspartylphosphate" evidence="7">
    <location>
        <position position="656"/>
    </location>
</feature>
<dbReference type="PROSITE" id="PS50885">
    <property type="entry name" value="HAMP"/>
    <property type="match status" value="1"/>
</dbReference>
<evidence type="ECO:0000313" key="12">
    <source>
        <dbReference type="EMBL" id="BDG09337.1"/>
    </source>
</evidence>
<dbReference type="PROSITE" id="PS50109">
    <property type="entry name" value="HIS_KIN"/>
    <property type="match status" value="1"/>
</dbReference>
<dbReference type="InterPro" id="IPR003661">
    <property type="entry name" value="HisK_dim/P_dom"/>
</dbReference>
<proteinExistence type="predicted"/>
<evidence type="ECO:0000259" key="11">
    <source>
        <dbReference type="PROSITE" id="PS50885"/>
    </source>
</evidence>
<protein>
    <recommendedName>
        <fullName evidence="3">histidine kinase</fullName>
        <ecNumber evidence="3">2.7.13.3</ecNumber>
    </recommendedName>
</protein>
<keyword evidence="6 12" id="KW-0418">Kinase</keyword>
<dbReference type="SUPFAM" id="SSF55874">
    <property type="entry name" value="ATPase domain of HSP90 chaperone/DNA topoisomerase II/histidine kinase"/>
    <property type="match status" value="1"/>
</dbReference>
<dbReference type="SMART" id="SM00304">
    <property type="entry name" value="HAMP"/>
    <property type="match status" value="1"/>
</dbReference>
<dbReference type="InterPro" id="IPR003660">
    <property type="entry name" value="HAMP_dom"/>
</dbReference>
<dbReference type="SMART" id="SM00448">
    <property type="entry name" value="REC"/>
    <property type="match status" value="1"/>
</dbReference>
<dbReference type="InterPro" id="IPR011006">
    <property type="entry name" value="CheY-like_superfamily"/>
</dbReference>
<keyword evidence="8" id="KW-0175">Coiled coil</keyword>
<dbReference type="Gene3D" id="6.10.340.10">
    <property type="match status" value="1"/>
</dbReference>
<dbReference type="PROSITE" id="PS50110">
    <property type="entry name" value="RESPONSE_REGULATORY"/>
    <property type="match status" value="1"/>
</dbReference>
<dbReference type="Gene3D" id="3.30.450.20">
    <property type="entry name" value="PAS domain"/>
    <property type="match status" value="1"/>
</dbReference>
<dbReference type="PANTHER" id="PTHR43065:SF42">
    <property type="entry name" value="TWO-COMPONENT SENSOR PPRA"/>
    <property type="match status" value="1"/>
</dbReference>
<keyword evidence="5" id="KW-0808">Transferase</keyword>
<dbReference type="CDD" id="cd00082">
    <property type="entry name" value="HisKA"/>
    <property type="match status" value="1"/>
</dbReference>
<evidence type="ECO:0000313" key="13">
    <source>
        <dbReference type="Proteomes" id="UP001162734"/>
    </source>
</evidence>
<dbReference type="CDD" id="cd06225">
    <property type="entry name" value="HAMP"/>
    <property type="match status" value="1"/>
</dbReference>
<dbReference type="CDD" id="cd12914">
    <property type="entry name" value="PDC1_DGC_like"/>
    <property type="match status" value="1"/>
</dbReference>
<evidence type="ECO:0000256" key="4">
    <source>
        <dbReference type="ARBA" id="ARBA00022553"/>
    </source>
</evidence>
<evidence type="ECO:0000256" key="1">
    <source>
        <dbReference type="ARBA" id="ARBA00000085"/>
    </source>
</evidence>
<evidence type="ECO:0000259" key="10">
    <source>
        <dbReference type="PROSITE" id="PS50110"/>
    </source>
</evidence>
<dbReference type="Gene3D" id="1.10.287.130">
    <property type="match status" value="1"/>
</dbReference>
<dbReference type="SUPFAM" id="SSF52172">
    <property type="entry name" value="CheY-like"/>
    <property type="match status" value="1"/>
</dbReference>
<dbReference type="SUPFAM" id="SSF158472">
    <property type="entry name" value="HAMP domain-like"/>
    <property type="match status" value="1"/>
</dbReference>
<feature type="domain" description="Histidine kinase" evidence="9">
    <location>
        <begin position="365"/>
        <end position="584"/>
    </location>
</feature>
<dbReference type="SUPFAM" id="SSF47384">
    <property type="entry name" value="Homodimeric domain of signal transducing histidine kinase"/>
    <property type="match status" value="1"/>
</dbReference>
<evidence type="ECO:0000256" key="3">
    <source>
        <dbReference type="ARBA" id="ARBA00012438"/>
    </source>
</evidence>
<keyword evidence="13" id="KW-1185">Reference proteome</keyword>
<dbReference type="EC" id="2.7.13.3" evidence="3"/>
<feature type="domain" description="HAMP" evidence="11">
    <location>
        <begin position="288"/>
        <end position="341"/>
    </location>
</feature>
<dbReference type="Gene3D" id="3.30.565.10">
    <property type="entry name" value="Histidine kinase-like ATPase, C-terminal domain"/>
    <property type="match status" value="1"/>
</dbReference>
<name>A0ABM7XBU9_9BACT</name>
<dbReference type="SMART" id="SM00387">
    <property type="entry name" value="HATPase_c"/>
    <property type="match status" value="1"/>
</dbReference>
<comment type="catalytic activity">
    <reaction evidence="1">
        <text>ATP + protein L-histidine = ADP + protein N-phospho-L-histidine.</text>
        <dbReference type="EC" id="2.7.13.3"/>
    </reaction>
</comment>
<dbReference type="Proteomes" id="UP001162734">
    <property type="component" value="Chromosome"/>
</dbReference>
<dbReference type="EMBL" id="AP025592">
    <property type="protein sequence ID" value="BDG09337.1"/>
    <property type="molecule type" value="Genomic_DNA"/>
</dbReference>
<evidence type="ECO:0000259" key="9">
    <source>
        <dbReference type="PROSITE" id="PS50109"/>
    </source>
</evidence>
<dbReference type="GO" id="GO:0016301">
    <property type="term" value="F:kinase activity"/>
    <property type="evidence" value="ECO:0007669"/>
    <property type="project" value="UniProtKB-KW"/>
</dbReference>
<dbReference type="InterPro" id="IPR036890">
    <property type="entry name" value="HATPase_C_sf"/>
</dbReference>
<dbReference type="InterPro" id="IPR004358">
    <property type="entry name" value="Sig_transdc_His_kin-like_C"/>
</dbReference>
<dbReference type="PANTHER" id="PTHR43065">
    <property type="entry name" value="SENSOR HISTIDINE KINASE"/>
    <property type="match status" value="1"/>
</dbReference>
<dbReference type="Gene3D" id="3.40.50.2300">
    <property type="match status" value="1"/>
</dbReference>
<dbReference type="InterPro" id="IPR036097">
    <property type="entry name" value="HisK_dim/P_sf"/>
</dbReference>
<evidence type="ECO:0000256" key="8">
    <source>
        <dbReference type="SAM" id="Coils"/>
    </source>
</evidence>
<evidence type="ECO:0000256" key="5">
    <source>
        <dbReference type="ARBA" id="ARBA00022679"/>
    </source>
</evidence>
<comment type="subcellular location">
    <subcellularLocation>
        <location evidence="2">Membrane</location>
    </subcellularLocation>
</comment>
<gene>
    <name evidence="12" type="ORF">AMPC_24500</name>
</gene>
<reference evidence="13" key="1">
    <citation type="journal article" date="2022" name="Int. J. Syst. Evol. Microbiol.">
        <title>Anaeromyxobacter oryzae sp. nov., Anaeromyxobacter diazotrophicus sp. nov. and Anaeromyxobacter paludicola sp. nov., isolated from paddy soils.</title>
        <authorList>
            <person name="Itoh H."/>
            <person name="Xu Z."/>
            <person name="Mise K."/>
            <person name="Masuda Y."/>
            <person name="Ushijima N."/>
            <person name="Hayakawa C."/>
            <person name="Shiratori Y."/>
            <person name="Senoo K."/>
        </authorList>
    </citation>
    <scope>NUCLEOTIDE SEQUENCE [LARGE SCALE GENOMIC DNA]</scope>
    <source>
        <strain evidence="13">Red630</strain>
    </source>
</reference>
<evidence type="ECO:0000256" key="6">
    <source>
        <dbReference type="ARBA" id="ARBA00022777"/>
    </source>
</evidence>
<sequence>MLVAVVPALALQLQAARSERQRLLRDARETAHTRALLVAEQQQRAVDGIHGLLLAISRMAEVRARSPACNASLAPLLEAAPAYANVGAVLPSGQVFCTAFPAARPTNLGDRAFMRRAIETGRFASGGYTVSRLRGVLTMPFGQPVWGDRGELAAVAFASLDLAALQRQLEGLPLPPGVTVAVMDREGVQLAVRPAAQGQAGTPFDPALLARLAARTDPLDLAGPDGVERIYASAPVATSVGELAMRVVVGVPSADIYGHVNEAVRRNLLALGLVSLLALGGAVLAGEHLLVRRIRALIAAAGRIARGDEGARSGLRAGEDELGQLVRAFDGMAESLQALARQREQLEEQLRQGQKMKALGQLAGGVAHDFNNLLTAILACGRFLQERLPPGAPGRDDADAIVAAGERAAALTRQLLALARRQRLAPRFITLADAVRSLEQMLARVLGEEIEVVVEVRAPGPVEADPAQLELLLLNLALNARDAMPGGGRLTLTVDERDGGRSGGPGLPAGPLSALSVRDTGGGIAPEVMEHLFEPFFTTKPPGKGTGLGLATVYGFVTQSGGTIQARSAPGQGTEFVALFPRRAPALAASPAAPAKAASTRGSETVLLVEDDDAVRGIARRALKRAGYQVLDAASPSAALAASRGHPGPIALLVSDVLLPERNGWELSRTLVAERDGLRVLFMSGYAGDRLDGTQLLPPGVPLVPKPFTAEELLARVRAAIDGR</sequence>
<dbReference type="InterPro" id="IPR001789">
    <property type="entry name" value="Sig_transdc_resp-reg_receiver"/>
</dbReference>
<organism evidence="12 13">
    <name type="scientific">Anaeromyxobacter paludicola</name>
    <dbReference type="NCBI Taxonomy" id="2918171"/>
    <lineage>
        <taxon>Bacteria</taxon>
        <taxon>Pseudomonadati</taxon>
        <taxon>Myxococcota</taxon>
        <taxon>Myxococcia</taxon>
        <taxon>Myxococcales</taxon>
        <taxon>Cystobacterineae</taxon>
        <taxon>Anaeromyxobacteraceae</taxon>
        <taxon>Anaeromyxobacter</taxon>
    </lineage>
</organism>
<dbReference type="Pfam" id="PF00072">
    <property type="entry name" value="Response_reg"/>
    <property type="match status" value="1"/>
</dbReference>
<dbReference type="Pfam" id="PF02518">
    <property type="entry name" value="HATPase_c"/>
    <property type="match status" value="1"/>
</dbReference>
<dbReference type="CDD" id="cd12915">
    <property type="entry name" value="PDC2_DGC_like"/>
    <property type="match status" value="1"/>
</dbReference>
<dbReference type="InterPro" id="IPR005467">
    <property type="entry name" value="His_kinase_dom"/>
</dbReference>
<dbReference type="Pfam" id="PF00672">
    <property type="entry name" value="HAMP"/>
    <property type="match status" value="1"/>
</dbReference>
<keyword evidence="4 7" id="KW-0597">Phosphoprotein</keyword>